<evidence type="ECO:0000256" key="1">
    <source>
        <dbReference type="SAM" id="Phobius"/>
    </source>
</evidence>
<dbReference type="EMBL" id="JAWQEV010000006">
    <property type="protein sequence ID" value="MDW4574281.1"/>
    <property type="molecule type" value="Genomic_DNA"/>
</dbReference>
<evidence type="ECO:0000313" key="2">
    <source>
        <dbReference type="EMBL" id="MDW4574281.1"/>
    </source>
</evidence>
<feature type="transmembrane region" description="Helical" evidence="1">
    <location>
        <begin position="32"/>
        <end position="50"/>
    </location>
</feature>
<keyword evidence="1" id="KW-0472">Membrane</keyword>
<keyword evidence="1" id="KW-1133">Transmembrane helix</keyword>
<dbReference type="PANTHER" id="PTHR37958">
    <property type="entry name" value="SODIUM-POTASSIUM/PROTON ANTIPORTER CHAA"/>
    <property type="match status" value="1"/>
</dbReference>
<dbReference type="PANTHER" id="PTHR37958:SF1">
    <property type="entry name" value="SODIUM-POTASSIUM_PROTON ANTIPORTER CHAA"/>
    <property type="match status" value="1"/>
</dbReference>
<evidence type="ECO:0000313" key="3">
    <source>
        <dbReference type="Proteomes" id="UP001283109"/>
    </source>
</evidence>
<accession>A0ABU4H4L8</accession>
<feature type="transmembrane region" description="Helical" evidence="1">
    <location>
        <begin position="55"/>
        <end position="74"/>
    </location>
</feature>
<keyword evidence="3" id="KW-1185">Reference proteome</keyword>
<reference evidence="2 3" key="1">
    <citation type="submission" date="2023-11" db="EMBL/GenBank/DDBJ databases">
        <title>Draft genome sequence of Microbacterium arthrosphaerae JCM 30492.</title>
        <authorList>
            <person name="Zhang G."/>
            <person name="Ding Y."/>
        </authorList>
    </citation>
    <scope>NUCLEOTIDE SEQUENCE [LARGE SCALE GENOMIC DNA]</scope>
    <source>
        <strain evidence="2 3">JCM 30492</strain>
    </source>
</reference>
<protein>
    <submittedName>
        <fullName evidence="2">Uncharacterized protein</fullName>
    </submittedName>
</protein>
<keyword evidence="1" id="KW-0812">Transmembrane</keyword>
<dbReference type="InterPro" id="IPR052946">
    <property type="entry name" value="Alkaline_pH_Ca-Antiporter"/>
</dbReference>
<dbReference type="RefSeq" id="WP_318354778.1">
    <property type="nucleotide sequence ID" value="NZ_JAWQEV010000006.1"/>
</dbReference>
<organism evidence="2 3">
    <name type="scientific">Microbacterium arthrosphaerae</name>
    <dbReference type="NCBI Taxonomy" id="792652"/>
    <lineage>
        <taxon>Bacteria</taxon>
        <taxon>Bacillati</taxon>
        <taxon>Actinomycetota</taxon>
        <taxon>Actinomycetes</taxon>
        <taxon>Micrococcales</taxon>
        <taxon>Microbacteriaceae</taxon>
        <taxon>Microbacterium</taxon>
    </lineage>
</organism>
<name>A0ABU4H4L8_9MICO</name>
<dbReference type="Proteomes" id="UP001283109">
    <property type="component" value="Unassembled WGS sequence"/>
</dbReference>
<gene>
    <name evidence="2" type="ORF">R8Z58_15990</name>
</gene>
<comment type="caution">
    <text evidence="2">The sequence shown here is derived from an EMBL/GenBank/DDBJ whole genome shotgun (WGS) entry which is preliminary data.</text>
</comment>
<proteinExistence type="predicted"/>
<sequence length="75" mass="8019">MARRRTVGLTIPAILVIGLITGRPVILGESPANMVLICITLVMTVITYFAPRTTAVHGAVHLMLFGVYGVLIFAP</sequence>